<reference evidence="1 2" key="1">
    <citation type="journal article" date="2014" name="Nat. Genet.">
        <title>Genome and transcriptome of the porcine whipworm Trichuris suis.</title>
        <authorList>
            <person name="Jex A.R."/>
            <person name="Nejsum P."/>
            <person name="Schwarz E.M."/>
            <person name="Hu L."/>
            <person name="Young N.D."/>
            <person name="Hall R.S."/>
            <person name="Korhonen P.K."/>
            <person name="Liao S."/>
            <person name="Thamsborg S."/>
            <person name="Xia J."/>
            <person name="Xu P."/>
            <person name="Wang S."/>
            <person name="Scheerlinck J.P."/>
            <person name="Hofmann A."/>
            <person name="Sternberg P.W."/>
            <person name="Wang J."/>
            <person name="Gasser R.B."/>
        </authorList>
    </citation>
    <scope>NUCLEOTIDE SEQUENCE [LARGE SCALE GENOMIC DNA]</scope>
    <source>
        <strain evidence="1">DCEP-RM93M</strain>
    </source>
</reference>
<protein>
    <submittedName>
        <fullName evidence="1">Uncharacterized protein</fullName>
    </submittedName>
</protein>
<accession>A0A085MCD3</accession>
<dbReference type="AlphaFoldDB" id="A0A085MCD3"/>
<proteinExistence type="predicted"/>
<keyword evidence="2" id="KW-1185">Reference proteome</keyword>
<sequence>MYIALLTGKAQAAGQFDVDYWDKNVAIVPVRTIFEGTWLVPYVFSHLTTEIWNGQTHTVSVRKGHTCLDALPNASLCHISGPTRVIFVLVDCTSRNVRTRFWRLGTSAMGIDIPIWYRPGQDLQSTPIERLFWWWLCGLPEEGKVGNHEYPREER</sequence>
<organism evidence="1 2">
    <name type="scientific">Trichuris suis</name>
    <name type="common">pig whipworm</name>
    <dbReference type="NCBI Taxonomy" id="68888"/>
    <lineage>
        <taxon>Eukaryota</taxon>
        <taxon>Metazoa</taxon>
        <taxon>Ecdysozoa</taxon>
        <taxon>Nematoda</taxon>
        <taxon>Enoplea</taxon>
        <taxon>Dorylaimia</taxon>
        <taxon>Trichinellida</taxon>
        <taxon>Trichuridae</taxon>
        <taxon>Trichuris</taxon>
    </lineage>
</organism>
<gene>
    <name evidence="1" type="ORF">M513_04313</name>
</gene>
<evidence type="ECO:0000313" key="1">
    <source>
        <dbReference type="EMBL" id="KFD54879.1"/>
    </source>
</evidence>
<evidence type="ECO:0000313" key="2">
    <source>
        <dbReference type="Proteomes" id="UP000030764"/>
    </source>
</evidence>
<name>A0A085MCD3_9BILA</name>
<dbReference type="EMBL" id="KL363204">
    <property type="protein sequence ID" value="KFD54879.1"/>
    <property type="molecule type" value="Genomic_DNA"/>
</dbReference>
<dbReference type="Proteomes" id="UP000030764">
    <property type="component" value="Unassembled WGS sequence"/>
</dbReference>